<evidence type="ECO:0000313" key="1">
    <source>
        <dbReference type="EMBL" id="RUS25758.1"/>
    </source>
</evidence>
<sequence length="232" mass="25751">MQPLTKVQWISSETLSRILTEKRSCSEMDVFWVLTIPAIWDDGAKLLMRKAAVAAELEKEDGQLMFALEPEVASLWCLASGLISLKENDVYIIVDCGGGTVDIAIHEVERADERRPLRAKCAFNGETISVIQLPGSLLQSTKNDSNTPSKAVNNYNRMNQTRLQLKGLIVNRKYVKAGKDQTRISIEILVSDADVLPSPSFADHYSVEVIGKHIVNIPMNGTGSDLIYYNLI</sequence>
<reference evidence="1 2" key="1">
    <citation type="journal article" date="2018" name="New Phytol.">
        <title>Phylogenomics of Endogonaceae and evolution of mycorrhizas within Mucoromycota.</title>
        <authorList>
            <person name="Chang Y."/>
            <person name="Desiro A."/>
            <person name="Na H."/>
            <person name="Sandor L."/>
            <person name="Lipzen A."/>
            <person name="Clum A."/>
            <person name="Barry K."/>
            <person name="Grigoriev I.V."/>
            <person name="Martin F.M."/>
            <person name="Stajich J.E."/>
            <person name="Smith M.E."/>
            <person name="Bonito G."/>
            <person name="Spatafora J.W."/>
        </authorList>
    </citation>
    <scope>NUCLEOTIDE SEQUENCE [LARGE SCALE GENOMIC DNA]</scope>
    <source>
        <strain evidence="1 2">AD002</strain>
    </source>
</reference>
<keyword evidence="2" id="KW-1185">Reference proteome</keyword>
<dbReference type="EMBL" id="RBNJ01012101">
    <property type="protein sequence ID" value="RUS25758.1"/>
    <property type="molecule type" value="Genomic_DNA"/>
</dbReference>
<dbReference type="PANTHER" id="PTHR14187:SF5">
    <property type="entry name" value="HEAT SHOCK 70 KDA PROTEIN 12A"/>
    <property type="match status" value="1"/>
</dbReference>
<gene>
    <name evidence="1" type="ORF">BC938DRAFT_471710</name>
</gene>
<dbReference type="Gene3D" id="3.30.420.40">
    <property type="match status" value="2"/>
</dbReference>
<dbReference type="PANTHER" id="PTHR14187">
    <property type="entry name" value="ALPHA KINASE/ELONGATION FACTOR 2 KINASE"/>
    <property type="match status" value="1"/>
</dbReference>
<name>A0A433Q7H0_9FUNG</name>
<dbReference type="Proteomes" id="UP000274822">
    <property type="component" value="Unassembled WGS sequence"/>
</dbReference>
<dbReference type="AlphaFoldDB" id="A0A433Q7H0"/>
<proteinExistence type="predicted"/>
<comment type="caution">
    <text evidence="1">The sequence shown here is derived from an EMBL/GenBank/DDBJ whole genome shotgun (WGS) entry which is preliminary data.</text>
</comment>
<evidence type="ECO:0000313" key="2">
    <source>
        <dbReference type="Proteomes" id="UP000274822"/>
    </source>
</evidence>
<accession>A0A433Q7H0</accession>
<organism evidence="1 2">
    <name type="scientific">Jimgerdemannia flammicorona</name>
    <dbReference type="NCBI Taxonomy" id="994334"/>
    <lineage>
        <taxon>Eukaryota</taxon>
        <taxon>Fungi</taxon>
        <taxon>Fungi incertae sedis</taxon>
        <taxon>Mucoromycota</taxon>
        <taxon>Mucoromycotina</taxon>
        <taxon>Endogonomycetes</taxon>
        <taxon>Endogonales</taxon>
        <taxon>Endogonaceae</taxon>
        <taxon>Jimgerdemannia</taxon>
    </lineage>
</organism>
<protein>
    <submittedName>
        <fullName evidence="1">Uncharacterized protein</fullName>
    </submittedName>
</protein>